<dbReference type="Proteomes" id="UP001549036">
    <property type="component" value="Unassembled WGS sequence"/>
</dbReference>
<dbReference type="PANTHER" id="PTHR30461">
    <property type="entry name" value="DNA-INVERTASE FROM LAMBDOID PROPHAGE"/>
    <property type="match status" value="1"/>
</dbReference>
<dbReference type="CDD" id="cd00338">
    <property type="entry name" value="Ser_Recombinase"/>
    <property type="match status" value="1"/>
</dbReference>
<dbReference type="SMART" id="SM00857">
    <property type="entry name" value="Resolvase"/>
    <property type="match status" value="1"/>
</dbReference>
<dbReference type="PROSITE" id="PS51736">
    <property type="entry name" value="RECOMBINASES_3"/>
    <property type="match status" value="1"/>
</dbReference>
<dbReference type="InterPro" id="IPR036162">
    <property type="entry name" value="Resolvase-like_N_sf"/>
</dbReference>
<gene>
    <name evidence="2" type="ORF">ABID26_007506</name>
</gene>
<dbReference type="Gene3D" id="3.40.50.1390">
    <property type="entry name" value="Resolvase, N-terminal catalytic domain"/>
    <property type="match status" value="1"/>
</dbReference>
<dbReference type="Pfam" id="PF00239">
    <property type="entry name" value="Resolvase"/>
    <property type="match status" value="1"/>
</dbReference>
<evidence type="ECO:0000259" key="1">
    <source>
        <dbReference type="PROSITE" id="PS51736"/>
    </source>
</evidence>
<sequence>MSVKITPDHLGRTAVVYVRQSTMSQVMGNLESQRRQYDLAQAAETAGFKSVTVIDDDLGRSGSGMMHRPGFERLVAMVCSGDVGAVYCIEASRLARNGRDWHHLIDLCALAGALVIDPDGAYDPRLVNDRLLLGLKGTMSEYELSLLRQRGIAARDSKAQRGEYRFMLPPGFCWNELGKIEIDPDEHVAGVVRLVFTKFRELGSARQVFLWLRRRHQNARGPEKRSNLQAQLEGAGLPHGDADPAQSALCW</sequence>
<evidence type="ECO:0000313" key="3">
    <source>
        <dbReference type="Proteomes" id="UP001549036"/>
    </source>
</evidence>
<comment type="caution">
    <text evidence="2">The sequence shown here is derived from an EMBL/GenBank/DDBJ whole genome shotgun (WGS) entry which is preliminary data.</text>
</comment>
<organism evidence="2 3">
    <name type="scientific">Mesorhizobium shonense</name>
    <dbReference type="NCBI Taxonomy" id="1209948"/>
    <lineage>
        <taxon>Bacteria</taxon>
        <taxon>Pseudomonadati</taxon>
        <taxon>Pseudomonadota</taxon>
        <taxon>Alphaproteobacteria</taxon>
        <taxon>Hyphomicrobiales</taxon>
        <taxon>Phyllobacteriaceae</taxon>
        <taxon>Mesorhizobium</taxon>
    </lineage>
</organism>
<protein>
    <submittedName>
        <fullName evidence="2">DNA invertase Pin-like site-specific DNA recombinase</fullName>
    </submittedName>
</protein>
<dbReference type="PANTHER" id="PTHR30461:SF23">
    <property type="entry name" value="DNA RECOMBINASE-RELATED"/>
    <property type="match status" value="1"/>
</dbReference>
<keyword evidence="3" id="KW-1185">Reference proteome</keyword>
<evidence type="ECO:0000313" key="2">
    <source>
        <dbReference type="EMBL" id="MET3598074.1"/>
    </source>
</evidence>
<reference evidence="2 3" key="1">
    <citation type="submission" date="2024-06" db="EMBL/GenBank/DDBJ databases">
        <title>Genomic Encyclopedia of Type Strains, Phase IV (KMG-IV): sequencing the most valuable type-strain genomes for metagenomic binning, comparative biology and taxonomic classification.</title>
        <authorList>
            <person name="Goeker M."/>
        </authorList>
    </citation>
    <scope>NUCLEOTIDE SEQUENCE [LARGE SCALE GENOMIC DNA]</scope>
    <source>
        <strain evidence="2 3">DSM 29846</strain>
    </source>
</reference>
<dbReference type="SUPFAM" id="SSF53041">
    <property type="entry name" value="Resolvase-like"/>
    <property type="match status" value="1"/>
</dbReference>
<feature type="domain" description="Resolvase/invertase-type recombinase catalytic" evidence="1">
    <location>
        <begin position="13"/>
        <end position="162"/>
    </location>
</feature>
<name>A0ABV2I647_9HYPH</name>
<accession>A0ABV2I647</accession>
<dbReference type="EMBL" id="JBEPLM010000056">
    <property type="protein sequence ID" value="MET3598074.1"/>
    <property type="molecule type" value="Genomic_DNA"/>
</dbReference>
<proteinExistence type="predicted"/>
<dbReference type="InterPro" id="IPR006119">
    <property type="entry name" value="Resolv_N"/>
</dbReference>
<feature type="non-terminal residue" evidence="2">
    <location>
        <position position="251"/>
    </location>
</feature>
<dbReference type="InterPro" id="IPR050639">
    <property type="entry name" value="SSR_resolvase"/>
</dbReference>